<protein>
    <submittedName>
        <fullName evidence="1">Uncharacterized protein</fullName>
    </submittedName>
</protein>
<keyword evidence="2" id="KW-1185">Reference proteome</keyword>
<accession>A0ABP8DX79</accession>
<proteinExistence type="predicted"/>
<comment type="caution">
    <text evidence="1">The sequence shown here is derived from an EMBL/GenBank/DDBJ whole genome shotgun (WGS) entry which is preliminary data.</text>
</comment>
<organism evidence="1 2">
    <name type="scientific">Frondihabitans peucedani</name>
    <dbReference type="NCBI Taxonomy" id="598626"/>
    <lineage>
        <taxon>Bacteria</taxon>
        <taxon>Bacillati</taxon>
        <taxon>Actinomycetota</taxon>
        <taxon>Actinomycetes</taxon>
        <taxon>Micrococcales</taxon>
        <taxon>Microbacteriaceae</taxon>
        <taxon>Frondihabitans</taxon>
    </lineage>
</organism>
<evidence type="ECO:0000313" key="2">
    <source>
        <dbReference type="Proteomes" id="UP001501594"/>
    </source>
</evidence>
<reference evidence="2" key="1">
    <citation type="journal article" date="2019" name="Int. J. Syst. Evol. Microbiol.">
        <title>The Global Catalogue of Microorganisms (GCM) 10K type strain sequencing project: providing services to taxonomists for standard genome sequencing and annotation.</title>
        <authorList>
            <consortium name="The Broad Institute Genomics Platform"/>
            <consortium name="The Broad Institute Genome Sequencing Center for Infectious Disease"/>
            <person name="Wu L."/>
            <person name="Ma J."/>
        </authorList>
    </citation>
    <scope>NUCLEOTIDE SEQUENCE [LARGE SCALE GENOMIC DNA]</scope>
    <source>
        <strain evidence="2">JCM 17442</strain>
    </source>
</reference>
<dbReference type="Proteomes" id="UP001501594">
    <property type="component" value="Unassembled WGS sequence"/>
</dbReference>
<name>A0ABP8DX79_9MICO</name>
<evidence type="ECO:0000313" key="1">
    <source>
        <dbReference type="EMBL" id="GAA4264595.1"/>
    </source>
</evidence>
<sequence>MEQGGRVAEIAVDVAIVDRKATSSALSRPAWFEEDDRLAEIAVSVAKVDQKATRVVRSRRGGSFEQDGRLAEIAVRHALTGWDYVEVRCVDAGMVCAWRQAHPRSP</sequence>
<gene>
    <name evidence="1" type="ORF">GCM10022256_02070</name>
</gene>
<dbReference type="EMBL" id="BAABAU010000001">
    <property type="protein sequence ID" value="GAA4264595.1"/>
    <property type="molecule type" value="Genomic_DNA"/>
</dbReference>